<evidence type="ECO:0000313" key="2">
    <source>
        <dbReference type="Proteomes" id="UP000242849"/>
    </source>
</evidence>
<dbReference type="PANTHER" id="PTHR35175:SF2">
    <property type="entry name" value="DUF1289 DOMAIN-CONTAINING PROTEIN"/>
    <property type="match status" value="1"/>
</dbReference>
<evidence type="ECO:0000313" key="1">
    <source>
        <dbReference type="EMBL" id="SEC69288.1"/>
    </source>
</evidence>
<organism evidence="1 2">
    <name type="scientific">Pseudomonas anguilliseptica</name>
    <dbReference type="NCBI Taxonomy" id="53406"/>
    <lineage>
        <taxon>Bacteria</taxon>
        <taxon>Pseudomonadati</taxon>
        <taxon>Pseudomonadota</taxon>
        <taxon>Gammaproteobacteria</taxon>
        <taxon>Pseudomonadales</taxon>
        <taxon>Pseudomonadaceae</taxon>
        <taxon>Pseudomonas</taxon>
    </lineage>
</organism>
<keyword evidence="2" id="KW-1185">Reference proteome</keyword>
<gene>
    <name evidence="1" type="ORF">SAMN05421553_1284</name>
</gene>
<dbReference type="EMBL" id="FNSC01000001">
    <property type="protein sequence ID" value="SEC69288.1"/>
    <property type="molecule type" value="Genomic_DNA"/>
</dbReference>
<reference evidence="2" key="1">
    <citation type="submission" date="2016-10" db="EMBL/GenBank/DDBJ databases">
        <authorList>
            <person name="Varghese N."/>
            <person name="Submissions S."/>
        </authorList>
    </citation>
    <scope>NUCLEOTIDE SEQUENCE [LARGE SCALE GENOMIC DNA]</scope>
    <source>
        <strain evidence="2">DSM 12111</strain>
    </source>
</reference>
<proteinExistence type="predicted"/>
<dbReference type="STRING" id="53406.SAMN05421553_1284"/>
<sequence>MPILSSKSSDSAGQEVASPCRRQCCLDDQDICLGCGRTLQEILDWGKADMAGKRSICAAAEARLQQRRAAP</sequence>
<name>A0A1H4ULN9_PSEAG</name>
<dbReference type="Proteomes" id="UP000242849">
    <property type="component" value="Unassembled WGS sequence"/>
</dbReference>
<dbReference type="AlphaFoldDB" id="A0A1H4ULN9"/>
<protein>
    <submittedName>
        <fullName evidence="1">Uncharacterized protein</fullName>
    </submittedName>
</protein>
<dbReference type="PANTHER" id="PTHR35175">
    <property type="entry name" value="DUF1289 DOMAIN-CONTAINING PROTEIN"/>
    <property type="match status" value="1"/>
</dbReference>
<dbReference type="Pfam" id="PF06945">
    <property type="entry name" value="DUF1289"/>
    <property type="match status" value="1"/>
</dbReference>
<accession>A0A1H4ULN9</accession>
<dbReference type="InterPro" id="IPR010710">
    <property type="entry name" value="DUF1289"/>
</dbReference>